<dbReference type="EMBL" id="CAJJDO010000046">
    <property type="protein sequence ID" value="CAD8166875.1"/>
    <property type="molecule type" value="Genomic_DNA"/>
</dbReference>
<gene>
    <name evidence="1" type="ORF">PPENT_87.1.T0460112</name>
</gene>
<evidence type="ECO:0000313" key="1">
    <source>
        <dbReference type="EMBL" id="CAD8166875.1"/>
    </source>
</evidence>
<dbReference type="Proteomes" id="UP000689195">
    <property type="component" value="Unassembled WGS sequence"/>
</dbReference>
<sequence length="77" mass="9728">MPQNYENYHKQLSFYTDSFYEVEIYQNVNNNLEQRLTYYHLQKVQKQQFIKLMKFENRTNPIYFKLQSSFEQYHNKD</sequence>
<protein>
    <submittedName>
        <fullName evidence="1">Uncharacterized protein</fullName>
    </submittedName>
</protein>
<organism evidence="1 2">
    <name type="scientific">Paramecium pentaurelia</name>
    <dbReference type="NCBI Taxonomy" id="43138"/>
    <lineage>
        <taxon>Eukaryota</taxon>
        <taxon>Sar</taxon>
        <taxon>Alveolata</taxon>
        <taxon>Ciliophora</taxon>
        <taxon>Intramacronucleata</taxon>
        <taxon>Oligohymenophorea</taxon>
        <taxon>Peniculida</taxon>
        <taxon>Parameciidae</taxon>
        <taxon>Paramecium</taxon>
    </lineage>
</organism>
<keyword evidence="2" id="KW-1185">Reference proteome</keyword>
<accession>A0A8S1UQC5</accession>
<comment type="caution">
    <text evidence="1">The sequence shown here is derived from an EMBL/GenBank/DDBJ whole genome shotgun (WGS) entry which is preliminary data.</text>
</comment>
<dbReference type="AlphaFoldDB" id="A0A8S1UQC5"/>
<evidence type="ECO:0000313" key="2">
    <source>
        <dbReference type="Proteomes" id="UP000689195"/>
    </source>
</evidence>
<reference evidence="1" key="1">
    <citation type="submission" date="2021-01" db="EMBL/GenBank/DDBJ databases">
        <authorList>
            <consortium name="Genoscope - CEA"/>
            <person name="William W."/>
        </authorList>
    </citation>
    <scope>NUCLEOTIDE SEQUENCE</scope>
</reference>
<proteinExistence type="predicted"/>
<name>A0A8S1UQC5_9CILI</name>